<dbReference type="AlphaFoldDB" id="A0A7K0IAA2"/>
<dbReference type="InterPro" id="IPR001539">
    <property type="entry name" value="Peptidase_U32"/>
</dbReference>
<proteinExistence type="predicted"/>
<dbReference type="InterPro" id="IPR051454">
    <property type="entry name" value="RNA/ubiquinone_mod_enzymes"/>
</dbReference>
<gene>
    <name evidence="2" type="ORF">GKG38_08145</name>
</gene>
<reference evidence="2 3" key="1">
    <citation type="journal article" date="2019" name="Nat. Med.">
        <title>A library of human gut bacterial isolates paired with longitudinal multiomics data enables mechanistic microbiome research.</title>
        <authorList>
            <person name="Poyet M."/>
            <person name="Groussin M."/>
            <person name="Gibbons S.M."/>
            <person name="Avila-Pacheco J."/>
            <person name="Jiang X."/>
            <person name="Kearney S.M."/>
            <person name="Perrotta A.R."/>
            <person name="Berdy B."/>
            <person name="Zhao S."/>
            <person name="Lieberman T.D."/>
            <person name="Swanson P.K."/>
            <person name="Smith M."/>
            <person name="Roesemann S."/>
            <person name="Alexander J.E."/>
            <person name="Rich S.A."/>
            <person name="Livny J."/>
            <person name="Vlamakis H."/>
            <person name="Clish C."/>
            <person name="Bullock K."/>
            <person name="Deik A."/>
            <person name="Scott J."/>
            <person name="Pierce K.A."/>
            <person name="Xavier R.J."/>
            <person name="Alm E.J."/>
        </authorList>
    </citation>
    <scope>NUCLEOTIDE SEQUENCE [LARGE SCALE GENOMIC DNA]</scope>
    <source>
        <strain evidence="2 3">BIOML-A1</strain>
    </source>
</reference>
<comment type="caution">
    <text evidence="2">The sequence shown here is derived from an EMBL/GenBank/DDBJ whole genome shotgun (WGS) entry which is preliminary data.</text>
</comment>
<sequence>MRARGRRRRGTGGGTRSGRRSGRCARSGRGDGPRVPRGGRERAMNPLVPVNDRAYLGRYAEAGGEEFYVGFHDAAWHERFGDMADLNRMTGFQHQANPYGFDEVLDIVDEVRGLGKKLYVTFNANVYTKEQLDFLYGYFERLHTAGAAGVIVSVPEAVEPAADSGLAVVASTMCGVYNADIARFYRELGCTRVIVPRDMGLSEIEALAEAVPDVELEVFLMRNGCIFADGYCLGRHFQNRNALCWDVRHADREFYTVGRGRSLSGAARENNEAYGRFHRTACGLCAIYRLERAGVAAAKIVGRSDDSACILRDIEAVVRNVEIARACVDEQEYLARMDVPPERAAACTDGLSCYYPEVRFPRTVAPRVPRRAAG</sequence>
<evidence type="ECO:0000313" key="2">
    <source>
        <dbReference type="EMBL" id="MSA95024.1"/>
    </source>
</evidence>
<feature type="compositionally biased region" description="Basic residues" evidence="1">
    <location>
        <begin position="1"/>
        <end position="10"/>
    </location>
</feature>
<protein>
    <submittedName>
        <fullName evidence="2">U32 family peptidase</fullName>
    </submittedName>
</protein>
<feature type="compositionally biased region" description="Basic and acidic residues" evidence="1">
    <location>
        <begin position="28"/>
        <end position="43"/>
    </location>
</feature>
<name>A0A7K0IAA2_9ACTN</name>
<dbReference type="PANTHER" id="PTHR30217:SF10">
    <property type="entry name" value="23S RRNA 5-HYDROXYCYTIDINE C2501 SYNTHASE"/>
    <property type="match status" value="1"/>
</dbReference>
<evidence type="ECO:0000313" key="3">
    <source>
        <dbReference type="Proteomes" id="UP000462865"/>
    </source>
</evidence>
<dbReference type="Pfam" id="PF01136">
    <property type="entry name" value="Peptidase_U32"/>
    <property type="match status" value="1"/>
</dbReference>
<evidence type="ECO:0000256" key="1">
    <source>
        <dbReference type="SAM" id="MobiDB-lite"/>
    </source>
</evidence>
<dbReference type="Proteomes" id="UP000462865">
    <property type="component" value="Unassembled WGS sequence"/>
</dbReference>
<dbReference type="PANTHER" id="PTHR30217">
    <property type="entry name" value="PEPTIDASE U32 FAMILY"/>
    <property type="match status" value="1"/>
</dbReference>
<organism evidence="2 3">
    <name type="scientific">Gordonibacter urolithinfaciens</name>
    <dbReference type="NCBI Taxonomy" id="1335613"/>
    <lineage>
        <taxon>Bacteria</taxon>
        <taxon>Bacillati</taxon>
        <taxon>Actinomycetota</taxon>
        <taxon>Coriobacteriia</taxon>
        <taxon>Eggerthellales</taxon>
        <taxon>Eggerthellaceae</taxon>
        <taxon>Gordonibacter</taxon>
    </lineage>
</organism>
<feature type="region of interest" description="Disordered" evidence="1">
    <location>
        <begin position="1"/>
        <end position="44"/>
    </location>
</feature>
<dbReference type="EMBL" id="WKZA01000031">
    <property type="protein sequence ID" value="MSA95024.1"/>
    <property type="molecule type" value="Genomic_DNA"/>
</dbReference>
<accession>A0A7K0IAA2</accession>